<evidence type="ECO:0008006" key="3">
    <source>
        <dbReference type="Google" id="ProtNLM"/>
    </source>
</evidence>
<proteinExistence type="predicted"/>
<dbReference type="AlphaFoldDB" id="A0A7X2T3I1"/>
<reference evidence="1 2" key="1">
    <citation type="submission" date="2019-08" db="EMBL/GenBank/DDBJ databases">
        <title>In-depth cultivation of the pig gut microbiome towards novel bacterial diversity and tailored functional studies.</title>
        <authorList>
            <person name="Wylensek D."/>
            <person name="Hitch T.C.A."/>
            <person name="Clavel T."/>
        </authorList>
    </citation>
    <scope>NUCLEOTIDE SEQUENCE [LARGE SCALE GENOMIC DNA]</scope>
    <source>
        <strain evidence="1 2">LKV-178-WT-2G</strain>
    </source>
</reference>
<dbReference type="Pfam" id="PF10127">
    <property type="entry name" value="RlaP"/>
    <property type="match status" value="1"/>
</dbReference>
<organism evidence="1 2">
    <name type="scientific">Floccifex porci</name>
    <dbReference type="NCBI Taxonomy" id="2606629"/>
    <lineage>
        <taxon>Bacteria</taxon>
        <taxon>Bacillati</taxon>
        <taxon>Bacillota</taxon>
        <taxon>Erysipelotrichia</taxon>
        <taxon>Erysipelotrichales</taxon>
        <taxon>Erysipelotrichaceae</taxon>
        <taxon>Floccifex</taxon>
    </lineage>
</organism>
<protein>
    <recommendedName>
        <fullName evidence="3">Nucleotidyltransferase</fullName>
    </recommendedName>
</protein>
<accession>A0A7X2T3I1</accession>
<dbReference type="PANTHER" id="PTHR34817">
    <property type="entry name" value="NUCLEOTIDYLTRANSFERASE"/>
    <property type="match status" value="1"/>
</dbReference>
<sequence length="323" mass="38136">MEIIERLKQIEGIKLLYVCEAGSRAYGLHNEESDYNIRFIYSMPLHSYLNLFGQKEEMEIQEEHFDIVGWDIKKVLRTVSKSQTNLYEWLASPVVYYEDSGFLPIRKCLLEKGFSLRTLALHYISMARNNYKKIINRENIGVKSCLWVLKPLLMAKWILEKNELPPVNYKDLIQLRTSIKNKLEKLIVLRKNNIRQVPFTRDLEYFIEQEMDLGMKKIISLEENERLTEDSLNQMFIQMVSSGWNRMEQQVPEMGKDVILLMKSISNNQYYYAKAYVLGSGRFTINGKVFVQNIITNSYEPVAWLYIEEPSKDFMDSVFVKEK</sequence>
<dbReference type="Proteomes" id="UP000470082">
    <property type="component" value="Unassembled WGS sequence"/>
</dbReference>
<dbReference type="PANTHER" id="PTHR34817:SF2">
    <property type="entry name" value="NUCLEOTIDYLTRANSFERASE"/>
    <property type="match status" value="1"/>
</dbReference>
<name>A0A7X2T3I1_9FIRM</name>
<dbReference type="EMBL" id="VUMM01000009">
    <property type="protein sequence ID" value="MSS01609.1"/>
    <property type="molecule type" value="Genomic_DNA"/>
</dbReference>
<dbReference type="RefSeq" id="WP_154460146.1">
    <property type="nucleotide sequence ID" value="NZ_JAXEST010000001.1"/>
</dbReference>
<evidence type="ECO:0000313" key="2">
    <source>
        <dbReference type="Proteomes" id="UP000470082"/>
    </source>
</evidence>
<evidence type="ECO:0000313" key="1">
    <source>
        <dbReference type="EMBL" id="MSS01609.1"/>
    </source>
</evidence>
<keyword evidence="2" id="KW-1185">Reference proteome</keyword>
<comment type="caution">
    <text evidence="1">The sequence shown here is derived from an EMBL/GenBank/DDBJ whole genome shotgun (WGS) entry which is preliminary data.</text>
</comment>
<gene>
    <name evidence="1" type="ORF">FYJ50_05795</name>
</gene>
<dbReference type="InterPro" id="IPR018775">
    <property type="entry name" value="RlaP"/>
</dbReference>